<feature type="region of interest" description="Disordered" evidence="1">
    <location>
        <begin position="317"/>
        <end position="379"/>
    </location>
</feature>
<dbReference type="EMBL" id="ML996098">
    <property type="protein sequence ID" value="KAF2741168.1"/>
    <property type="molecule type" value="Genomic_DNA"/>
</dbReference>
<evidence type="ECO:0000313" key="2">
    <source>
        <dbReference type="EMBL" id="KAF2741168.1"/>
    </source>
</evidence>
<protein>
    <submittedName>
        <fullName evidence="2">Uncharacterized protein</fullName>
    </submittedName>
</protein>
<keyword evidence="3" id="KW-1185">Reference proteome</keyword>
<feature type="compositionally biased region" description="Basic and acidic residues" evidence="1">
    <location>
        <begin position="318"/>
        <end position="327"/>
    </location>
</feature>
<organism evidence="2 3">
    <name type="scientific">Polyplosphaeria fusca</name>
    <dbReference type="NCBI Taxonomy" id="682080"/>
    <lineage>
        <taxon>Eukaryota</taxon>
        <taxon>Fungi</taxon>
        <taxon>Dikarya</taxon>
        <taxon>Ascomycota</taxon>
        <taxon>Pezizomycotina</taxon>
        <taxon>Dothideomycetes</taxon>
        <taxon>Pleosporomycetidae</taxon>
        <taxon>Pleosporales</taxon>
        <taxon>Tetraplosphaeriaceae</taxon>
        <taxon>Polyplosphaeria</taxon>
    </lineage>
</organism>
<sequence length="635" mass="70111">MASAHLSEPVVARSGSSIHSIHSEDEFTQQVEENPLEIRSHSSRQPTPSHVVPRNPIDTYHDNKYTDEPPPPYEEPSFPSEPQIAPVEYSCENSPQLVVGPHSNFPEPPPRNPARLSREVPGTNIIVSPISPEDEGLYPSPLSIRPASSQDRVDNRPTSAQPIPNAFSSAKAREAGFEIERQPSSTSSPSIDFVSSTDKLRHSREPGKLTAYLIPFPTPRLKGVKPENTPTRFLVYTPPPPPLSKPAPGEKESPWHKTQRLWQEDVRKATITHASSVTWAGFKAKTTILIGKGIDMTKSSNLEFLNRVSDGAISEAVEEAHPDKTSAEDPVELDSRQAPTEIPAELDATSSETRTEAPTPTSEGPPKSPNRISSSVPSIKDSKAKGLEELTLVFPPSLDLSSEEIRTEFAKSLLRTRDKSRKEAIVASALIPVAAAVDASLILTLGGLTEISGVWAYTSIRGTVNSKRMVKGLAAGQDQANEKDEHHEVQGCTCGNHEHDFGPAQTIPKTKGKSKKNSINLHMQQNSHLEILRRYLELKCLKRDFNMFPTIEEAAGDVNEAAVLEAIGWKPTRRGGTDLEMQFKDKVEKLTPEQDEQWQEREAKEDLKRIMKKGAAEWVQWCKSFQKDPEAALKK</sequence>
<accession>A0A9P4R8H6</accession>
<evidence type="ECO:0000256" key="1">
    <source>
        <dbReference type="SAM" id="MobiDB-lite"/>
    </source>
</evidence>
<feature type="region of interest" description="Disordered" evidence="1">
    <location>
        <begin position="219"/>
        <end position="258"/>
    </location>
</feature>
<proteinExistence type="predicted"/>
<dbReference type="OrthoDB" id="3189033at2759"/>
<feature type="compositionally biased region" description="Polar residues" evidence="1">
    <location>
        <begin position="146"/>
        <end position="168"/>
    </location>
</feature>
<comment type="caution">
    <text evidence="2">The sequence shown here is derived from an EMBL/GenBank/DDBJ whole genome shotgun (WGS) entry which is preliminary data.</text>
</comment>
<feature type="compositionally biased region" description="Basic and acidic residues" evidence="1">
    <location>
        <begin position="171"/>
        <end position="181"/>
    </location>
</feature>
<name>A0A9P4R8H6_9PLEO</name>
<reference evidence="2" key="1">
    <citation type="journal article" date="2020" name="Stud. Mycol.">
        <title>101 Dothideomycetes genomes: a test case for predicting lifestyles and emergence of pathogens.</title>
        <authorList>
            <person name="Haridas S."/>
            <person name="Albert R."/>
            <person name="Binder M."/>
            <person name="Bloem J."/>
            <person name="Labutti K."/>
            <person name="Salamov A."/>
            <person name="Andreopoulos B."/>
            <person name="Baker S."/>
            <person name="Barry K."/>
            <person name="Bills G."/>
            <person name="Bluhm B."/>
            <person name="Cannon C."/>
            <person name="Castanera R."/>
            <person name="Culley D."/>
            <person name="Daum C."/>
            <person name="Ezra D."/>
            <person name="Gonzalez J."/>
            <person name="Henrissat B."/>
            <person name="Kuo A."/>
            <person name="Liang C."/>
            <person name="Lipzen A."/>
            <person name="Lutzoni F."/>
            <person name="Magnuson J."/>
            <person name="Mondo S."/>
            <person name="Nolan M."/>
            <person name="Ohm R."/>
            <person name="Pangilinan J."/>
            <person name="Park H.-J."/>
            <person name="Ramirez L."/>
            <person name="Alfaro M."/>
            <person name="Sun H."/>
            <person name="Tritt A."/>
            <person name="Yoshinaga Y."/>
            <person name="Zwiers L.-H."/>
            <person name="Turgeon B."/>
            <person name="Goodwin S."/>
            <person name="Spatafora J."/>
            <person name="Crous P."/>
            <person name="Grigoriev I."/>
        </authorList>
    </citation>
    <scope>NUCLEOTIDE SEQUENCE</scope>
    <source>
        <strain evidence="2">CBS 125425</strain>
    </source>
</reference>
<gene>
    <name evidence="2" type="ORF">EJ04DRAFT_507580</name>
</gene>
<evidence type="ECO:0000313" key="3">
    <source>
        <dbReference type="Proteomes" id="UP000799444"/>
    </source>
</evidence>
<feature type="compositionally biased region" description="Polar residues" evidence="1">
    <location>
        <begin position="348"/>
        <end position="362"/>
    </location>
</feature>
<feature type="compositionally biased region" description="Polar residues" evidence="1">
    <location>
        <begin position="182"/>
        <end position="197"/>
    </location>
</feature>
<feature type="region of interest" description="Disordered" evidence="1">
    <location>
        <begin position="1"/>
        <end position="202"/>
    </location>
</feature>
<dbReference type="Proteomes" id="UP000799444">
    <property type="component" value="Unassembled WGS sequence"/>
</dbReference>
<dbReference type="AlphaFoldDB" id="A0A9P4R8H6"/>